<keyword evidence="2" id="KW-1185">Reference proteome</keyword>
<proteinExistence type="predicted"/>
<dbReference type="Proteomes" id="UP000027178">
    <property type="component" value="Unassembled WGS sequence"/>
</dbReference>
<dbReference type="RefSeq" id="WP_035862412.1">
    <property type="nucleotide sequence ID" value="NZ_KK853997.1"/>
</dbReference>
<accession>A0A066Z0F7</accession>
<evidence type="ECO:0000313" key="1">
    <source>
        <dbReference type="EMBL" id="KDN85699.1"/>
    </source>
</evidence>
<dbReference type="PATRIC" id="fig|1348663.4.peg.2445"/>
<gene>
    <name evidence="1" type="ORF">KCH_25270</name>
</gene>
<organism evidence="1 2">
    <name type="scientific">Kitasatospora cheerisanensis KCTC 2395</name>
    <dbReference type="NCBI Taxonomy" id="1348663"/>
    <lineage>
        <taxon>Bacteria</taxon>
        <taxon>Bacillati</taxon>
        <taxon>Actinomycetota</taxon>
        <taxon>Actinomycetes</taxon>
        <taxon>Kitasatosporales</taxon>
        <taxon>Streptomycetaceae</taxon>
        <taxon>Kitasatospora</taxon>
    </lineage>
</organism>
<name>A0A066Z0F7_9ACTN</name>
<sequence>MNALTDAAASEARYYAAIARSRAARAEQEIHRLTLSAAAMALDSVARLLGHPNHEAAVLDALDIAENYATCRDAGPGALPGGFSLAVLDYLTA</sequence>
<comment type="caution">
    <text evidence="1">The sequence shown here is derived from an EMBL/GenBank/DDBJ whole genome shotgun (WGS) entry which is preliminary data.</text>
</comment>
<reference evidence="1 2" key="1">
    <citation type="submission" date="2014-05" db="EMBL/GenBank/DDBJ databases">
        <title>Draft Genome Sequence of Kitasatospora cheerisanensis KCTC 2395.</title>
        <authorList>
            <person name="Nam D.H."/>
        </authorList>
    </citation>
    <scope>NUCLEOTIDE SEQUENCE [LARGE SCALE GENOMIC DNA]</scope>
    <source>
        <strain evidence="1 2">KCTC 2395</strain>
    </source>
</reference>
<dbReference type="AlphaFoldDB" id="A0A066Z0F7"/>
<evidence type="ECO:0000313" key="2">
    <source>
        <dbReference type="Proteomes" id="UP000027178"/>
    </source>
</evidence>
<dbReference type="HOGENOM" id="CLU_2395804_0_0_11"/>
<dbReference type="EMBL" id="JNBY01000079">
    <property type="protein sequence ID" value="KDN85699.1"/>
    <property type="molecule type" value="Genomic_DNA"/>
</dbReference>
<protein>
    <submittedName>
        <fullName evidence="1">Uncharacterized protein</fullName>
    </submittedName>
</protein>